<organism evidence="1 2">
    <name type="scientific">Actinidia chinensis var. chinensis</name>
    <name type="common">Chinese soft-hair kiwi</name>
    <dbReference type="NCBI Taxonomy" id="1590841"/>
    <lineage>
        <taxon>Eukaryota</taxon>
        <taxon>Viridiplantae</taxon>
        <taxon>Streptophyta</taxon>
        <taxon>Embryophyta</taxon>
        <taxon>Tracheophyta</taxon>
        <taxon>Spermatophyta</taxon>
        <taxon>Magnoliopsida</taxon>
        <taxon>eudicotyledons</taxon>
        <taxon>Gunneridae</taxon>
        <taxon>Pentapetalae</taxon>
        <taxon>asterids</taxon>
        <taxon>Ericales</taxon>
        <taxon>Actinidiaceae</taxon>
        <taxon>Actinidia</taxon>
    </lineage>
</organism>
<dbReference type="EMBL" id="NKQK01000016">
    <property type="protein sequence ID" value="PSS07748.1"/>
    <property type="molecule type" value="Genomic_DNA"/>
</dbReference>
<protein>
    <submittedName>
        <fullName evidence="1">Major viral transcription factor</fullName>
    </submittedName>
</protein>
<dbReference type="Gramene" id="PSS07748">
    <property type="protein sequence ID" value="PSS07748"/>
    <property type="gene ID" value="CEY00_Acc18101"/>
</dbReference>
<reference evidence="1 2" key="1">
    <citation type="submission" date="2017-07" db="EMBL/GenBank/DDBJ databases">
        <title>An improved, manually edited Actinidia chinensis var. chinensis (kiwifruit) genome highlights the challenges associated with draft genomes and gene prediction in plants.</title>
        <authorList>
            <person name="Pilkington S."/>
            <person name="Crowhurst R."/>
            <person name="Hilario E."/>
            <person name="Nardozza S."/>
            <person name="Fraser L."/>
            <person name="Peng Y."/>
            <person name="Gunaseelan K."/>
            <person name="Simpson R."/>
            <person name="Tahir J."/>
            <person name="Deroles S."/>
            <person name="Templeton K."/>
            <person name="Luo Z."/>
            <person name="Davy M."/>
            <person name="Cheng C."/>
            <person name="Mcneilage M."/>
            <person name="Scaglione D."/>
            <person name="Liu Y."/>
            <person name="Zhang Q."/>
            <person name="Datson P."/>
            <person name="De Silva N."/>
            <person name="Gardiner S."/>
            <person name="Bassett H."/>
            <person name="Chagne D."/>
            <person name="Mccallum J."/>
            <person name="Dzierzon H."/>
            <person name="Deng C."/>
            <person name="Wang Y.-Y."/>
            <person name="Barron N."/>
            <person name="Manako K."/>
            <person name="Bowen J."/>
            <person name="Foster T."/>
            <person name="Erridge Z."/>
            <person name="Tiffin H."/>
            <person name="Waite C."/>
            <person name="Davies K."/>
            <person name="Grierson E."/>
            <person name="Laing W."/>
            <person name="Kirk R."/>
            <person name="Chen X."/>
            <person name="Wood M."/>
            <person name="Montefiori M."/>
            <person name="Brummell D."/>
            <person name="Schwinn K."/>
            <person name="Catanach A."/>
            <person name="Fullerton C."/>
            <person name="Li D."/>
            <person name="Meiyalaghan S."/>
            <person name="Nieuwenhuizen N."/>
            <person name="Read N."/>
            <person name="Prakash R."/>
            <person name="Hunter D."/>
            <person name="Zhang H."/>
            <person name="Mckenzie M."/>
            <person name="Knabel M."/>
            <person name="Harris A."/>
            <person name="Allan A."/>
            <person name="Chen A."/>
            <person name="Janssen B."/>
            <person name="Plunkett B."/>
            <person name="Dwamena C."/>
            <person name="Voogd C."/>
            <person name="Leif D."/>
            <person name="Lafferty D."/>
            <person name="Souleyre E."/>
            <person name="Varkonyi-Gasic E."/>
            <person name="Gambi F."/>
            <person name="Hanley J."/>
            <person name="Yao J.-L."/>
            <person name="Cheung J."/>
            <person name="David K."/>
            <person name="Warren B."/>
            <person name="Marsh K."/>
            <person name="Snowden K."/>
            <person name="Lin-Wang K."/>
            <person name="Brian L."/>
            <person name="Martinez-Sanchez M."/>
            <person name="Wang M."/>
            <person name="Ileperuma N."/>
            <person name="Macnee N."/>
            <person name="Campin R."/>
            <person name="Mcatee P."/>
            <person name="Drummond R."/>
            <person name="Espley R."/>
            <person name="Ireland H."/>
            <person name="Wu R."/>
            <person name="Atkinson R."/>
            <person name="Karunairetnam S."/>
            <person name="Bulley S."/>
            <person name="Chunkath S."/>
            <person name="Hanley Z."/>
            <person name="Storey R."/>
            <person name="Thrimawithana A."/>
            <person name="Thomson S."/>
            <person name="David C."/>
            <person name="Testolin R."/>
        </authorList>
    </citation>
    <scope>NUCLEOTIDE SEQUENCE [LARGE SCALE GENOMIC DNA]</scope>
    <source>
        <strain evidence="2">cv. Red5</strain>
        <tissue evidence="1">Young leaf</tissue>
    </source>
</reference>
<keyword evidence="2" id="KW-1185">Reference proteome</keyword>
<evidence type="ECO:0000313" key="1">
    <source>
        <dbReference type="EMBL" id="PSS07748.1"/>
    </source>
</evidence>
<dbReference type="OrthoDB" id="10560354at2759"/>
<proteinExistence type="predicted"/>
<comment type="caution">
    <text evidence="1">The sequence shown here is derived from an EMBL/GenBank/DDBJ whole genome shotgun (WGS) entry which is preliminary data.</text>
</comment>
<reference evidence="2" key="2">
    <citation type="journal article" date="2018" name="BMC Genomics">
        <title>A manually annotated Actinidia chinensis var. chinensis (kiwifruit) genome highlights the challenges associated with draft genomes and gene prediction in plants.</title>
        <authorList>
            <person name="Pilkington S.M."/>
            <person name="Crowhurst R."/>
            <person name="Hilario E."/>
            <person name="Nardozza S."/>
            <person name="Fraser L."/>
            <person name="Peng Y."/>
            <person name="Gunaseelan K."/>
            <person name="Simpson R."/>
            <person name="Tahir J."/>
            <person name="Deroles S.C."/>
            <person name="Templeton K."/>
            <person name="Luo Z."/>
            <person name="Davy M."/>
            <person name="Cheng C."/>
            <person name="McNeilage M."/>
            <person name="Scaglione D."/>
            <person name="Liu Y."/>
            <person name="Zhang Q."/>
            <person name="Datson P."/>
            <person name="De Silva N."/>
            <person name="Gardiner S.E."/>
            <person name="Bassett H."/>
            <person name="Chagne D."/>
            <person name="McCallum J."/>
            <person name="Dzierzon H."/>
            <person name="Deng C."/>
            <person name="Wang Y.Y."/>
            <person name="Barron L."/>
            <person name="Manako K."/>
            <person name="Bowen J."/>
            <person name="Foster T.M."/>
            <person name="Erridge Z.A."/>
            <person name="Tiffin H."/>
            <person name="Waite C.N."/>
            <person name="Davies K.M."/>
            <person name="Grierson E.P."/>
            <person name="Laing W.A."/>
            <person name="Kirk R."/>
            <person name="Chen X."/>
            <person name="Wood M."/>
            <person name="Montefiori M."/>
            <person name="Brummell D.A."/>
            <person name="Schwinn K.E."/>
            <person name="Catanach A."/>
            <person name="Fullerton C."/>
            <person name="Li D."/>
            <person name="Meiyalaghan S."/>
            <person name="Nieuwenhuizen N."/>
            <person name="Read N."/>
            <person name="Prakash R."/>
            <person name="Hunter D."/>
            <person name="Zhang H."/>
            <person name="McKenzie M."/>
            <person name="Knabel M."/>
            <person name="Harris A."/>
            <person name="Allan A.C."/>
            <person name="Gleave A."/>
            <person name="Chen A."/>
            <person name="Janssen B.J."/>
            <person name="Plunkett B."/>
            <person name="Ampomah-Dwamena C."/>
            <person name="Voogd C."/>
            <person name="Leif D."/>
            <person name="Lafferty D."/>
            <person name="Souleyre E.J.F."/>
            <person name="Varkonyi-Gasic E."/>
            <person name="Gambi F."/>
            <person name="Hanley J."/>
            <person name="Yao J.L."/>
            <person name="Cheung J."/>
            <person name="David K.M."/>
            <person name="Warren B."/>
            <person name="Marsh K."/>
            <person name="Snowden K.C."/>
            <person name="Lin-Wang K."/>
            <person name="Brian L."/>
            <person name="Martinez-Sanchez M."/>
            <person name="Wang M."/>
            <person name="Ileperuma N."/>
            <person name="Macnee N."/>
            <person name="Campin R."/>
            <person name="McAtee P."/>
            <person name="Drummond R.S.M."/>
            <person name="Espley R.V."/>
            <person name="Ireland H.S."/>
            <person name="Wu R."/>
            <person name="Atkinson R.G."/>
            <person name="Karunairetnam S."/>
            <person name="Bulley S."/>
            <person name="Chunkath S."/>
            <person name="Hanley Z."/>
            <person name="Storey R."/>
            <person name="Thrimawithana A.H."/>
            <person name="Thomson S."/>
            <person name="David C."/>
            <person name="Testolin R."/>
            <person name="Huang H."/>
            <person name="Hellens R.P."/>
            <person name="Schaffer R.J."/>
        </authorList>
    </citation>
    <scope>NUCLEOTIDE SEQUENCE [LARGE SCALE GENOMIC DNA]</scope>
    <source>
        <strain evidence="2">cv. Red5</strain>
    </source>
</reference>
<name>A0A2R6QGM9_ACTCC</name>
<accession>A0A2R6QGM9</accession>
<dbReference type="InParanoid" id="A0A2R6QGM9"/>
<evidence type="ECO:0000313" key="2">
    <source>
        <dbReference type="Proteomes" id="UP000241394"/>
    </source>
</evidence>
<dbReference type="Proteomes" id="UP000241394">
    <property type="component" value="Chromosome LG16"/>
</dbReference>
<sequence length="206" mass="22965">MSGVQDISVEKSYSYIICLHKDDYDGLPDIALAVGLVVGEERVEESKPRERKVEEEKWVEDGDIYAGGLRVIGLRRYAMGERLEKGNSSFGVGGDLLKNNIVQRADRSVGPYPRNGDYLTPCGVEVEVGKGCRLITGTQAVKIRIMGWRYLEWKLNSVNGLRISLRGADKQLRSSRDLRNLVCTNNDDGRVKWDDFDGCSGFGSKS</sequence>
<gene>
    <name evidence="1" type="ORF">CEY00_Acc18101</name>
</gene>
<dbReference type="AlphaFoldDB" id="A0A2R6QGM9"/>